<feature type="transmembrane region" description="Helical" evidence="2">
    <location>
        <begin position="425"/>
        <end position="446"/>
    </location>
</feature>
<keyword evidence="2" id="KW-0472">Membrane</keyword>
<dbReference type="InterPro" id="IPR025398">
    <property type="entry name" value="DUF4371"/>
</dbReference>
<evidence type="ECO:0000313" key="4">
    <source>
        <dbReference type="EMBL" id="BAB02591.1"/>
    </source>
</evidence>
<proteinExistence type="predicted"/>
<reference evidence="4" key="1">
    <citation type="journal article" date="2000" name="DNA Res.">
        <title>Structural analysis of Arabidopsis thaliana chromosome 3. II. Sequence features of the 4,251,695 bp regions covered by 90 P1, TAC and BAC clones.</title>
        <authorList>
            <person name="Nakamura Y."/>
        </authorList>
    </citation>
    <scope>NUCLEOTIDE SEQUENCE [LARGE SCALE GENOMIC DNA]</scope>
</reference>
<name>Q9LI98_ARATH</name>
<protein>
    <recommendedName>
        <fullName evidence="3">TTF-type domain-containing protein</fullName>
    </recommendedName>
</protein>
<organism evidence="4">
    <name type="scientific">Arabidopsis thaliana</name>
    <name type="common">Mouse-ear cress</name>
    <dbReference type="NCBI Taxonomy" id="3702"/>
    <lineage>
        <taxon>Eukaryota</taxon>
        <taxon>Viridiplantae</taxon>
        <taxon>Streptophyta</taxon>
        <taxon>Embryophyta</taxon>
        <taxon>Tracheophyta</taxon>
        <taxon>Spermatophyta</taxon>
        <taxon>Magnoliopsida</taxon>
        <taxon>eudicotyledons</taxon>
        <taxon>Gunneridae</taxon>
        <taxon>Pentapetalae</taxon>
        <taxon>rosids</taxon>
        <taxon>malvids</taxon>
        <taxon>Brassicales</taxon>
        <taxon>Brassicaceae</taxon>
        <taxon>Camelineae</taxon>
        <taxon>Arabidopsis</taxon>
    </lineage>
</organism>
<dbReference type="InterPro" id="IPR055298">
    <property type="entry name" value="AtLOH3-like"/>
</dbReference>
<dbReference type="Pfam" id="PF14291">
    <property type="entry name" value="DUF4371"/>
    <property type="match status" value="2"/>
</dbReference>
<dbReference type="InterPro" id="IPR006580">
    <property type="entry name" value="Znf_TTF"/>
</dbReference>
<reference key="2">
    <citation type="journal article" date="2000" name="Nature">
        <title>Sequence and analysis of chromosome 3 of the plant Arabidopsis thaliana.</title>
        <authorList>
            <consortium name="European Union Chromosome 3 Arabidopsis Sequencing Consortium"/>
            <consortium name="Institute for Genomic Research"/>
            <consortium name="Kazusa DNA Research Institute"/>
            <person name="Salanoubat M."/>
            <person name="Lemcke K."/>
            <person name="Rieger M."/>
            <person name="Ansorge W."/>
            <person name="Unseld M."/>
            <person name="Fartmann B."/>
            <person name="Valle G."/>
            <person name="Blocker H."/>
            <person name="Perez-Alonso M."/>
            <person name="Obermaier B."/>
            <person name="Delseny M."/>
            <person name="Boutry M."/>
            <person name="Grivell L.A."/>
            <person name="Mache R."/>
            <person name="Puigdomenech P."/>
            <person name="De Simone V."/>
            <person name="Choisne N."/>
            <person name="Artiguenave F."/>
            <person name="Robert C."/>
            <person name="Brottier P."/>
            <person name="Wincker P."/>
            <person name="Cattolico L."/>
            <person name="Weissenbach J."/>
            <person name="Saurin W."/>
            <person name="Quetier F."/>
            <person name="Schafer M."/>
            <person name="Muller-Auer S."/>
            <person name="Gabel C."/>
            <person name="Fuchs M."/>
            <person name="Benes V."/>
            <person name="Wurmbach E."/>
            <person name="Drzonek H."/>
            <person name="Erfle H."/>
            <person name="Jordan N."/>
            <person name="Bangert S."/>
            <person name="Wiedelmann R."/>
            <person name="Kranz H."/>
            <person name="Voss H."/>
            <person name="Holland R."/>
            <person name="Brandt P."/>
            <person name="Nyakatura G."/>
            <person name="Vezzi A."/>
            <person name="D'Angelo M."/>
            <person name="Pallavicini A."/>
            <person name="Toppo S."/>
            <person name="Simionati B."/>
            <person name="Conrad A."/>
            <person name="Hornischer K."/>
            <person name="Kauer G."/>
            <person name="Lohnert T.H."/>
            <person name="Nordsiek G."/>
            <person name="Reichelt J."/>
            <person name="Scharfe M."/>
            <person name="Schon O."/>
            <person name="Bargues M."/>
            <person name="Terol J."/>
            <person name="Climent J."/>
            <person name="Navarro P."/>
            <person name="Collado C."/>
            <person name="Perez-Perez A."/>
            <person name="Ottenwalder B."/>
            <person name="Duchemin D."/>
            <person name="Cooke R."/>
            <person name="Laudie M."/>
            <person name="Berger-Llauro C."/>
            <person name="Purnelle B."/>
            <person name="Masuy D."/>
            <person name="de Haan M."/>
            <person name="Maarse A.C."/>
            <person name="Alcaraz J.P."/>
            <person name="Cottet A."/>
            <person name="Casacuberta E."/>
            <person name="Monfort A."/>
            <person name="Argiriou A."/>
            <person name="flores M."/>
            <person name="Liguori R."/>
            <person name="Vitale D."/>
            <person name="Mannhaupt G."/>
            <person name="Haase D."/>
            <person name="Schoof H."/>
            <person name="Rudd S."/>
            <person name="Zaccaria P."/>
            <person name="Mewes H.W."/>
            <person name="Mayer K.F."/>
            <person name="Kaul S."/>
            <person name="Town C.D."/>
            <person name="Koo H.L."/>
            <person name="Tallon L.J."/>
            <person name="Jenkins J."/>
            <person name="Rooney T."/>
            <person name="Rizzo M."/>
            <person name="Walts A."/>
            <person name="Utterback T."/>
            <person name="Fujii C.Y."/>
            <person name="Shea T.P."/>
            <person name="Creasy T.H."/>
            <person name="Haas B."/>
            <person name="Maiti R."/>
            <person name="Wu D."/>
            <person name="Peterson J."/>
            <person name="Van Aken S."/>
            <person name="Pai G."/>
            <person name="Militscher J."/>
            <person name="Sellers P."/>
            <person name="Gill J.E."/>
            <person name="Feldblyum T.V."/>
            <person name="Preuss D."/>
            <person name="Lin X."/>
            <person name="Nierman W.C."/>
            <person name="Salzberg S.L."/>
            <person name="White O."/>
            <person name="Venter J.C."/>
            <person name="Fraser C.M."/>
            <person name="Kaneko T."/>
            <person name="Nakamura Y."/>
            <person name="Sato S."/>
            <person name="Kato T."/>
            <person name="Asamizu E."/>
            <person name="Sasamoto S."/>
            <person name="Kimura T."/>
            <person name="Idesawa K."/>
            <person name="Kawashima K."/>
            <person name="Kishida Y."/>
            <person name="Kiyokawa C."/>
            <person name="Kohara M."/>
            <person name="Matsumoto M."/>
            <person name="Matsuno A."/>
            <person name="Muraki A."/>
            <person name="Nakayama S."/>
            <person name="Nakazaki N."/>
            <person name="Shinpo S."/>
            <person name="Takeuchi C."/>
            <person name="Wada T."/>
            <person name="Watanabe A."/>
            <person name="Yamada M."/>
            <person name="Yasuda M."/>
            <person name="Tabata S."/>
        </authorList>
    </citation>
    <scope>NUCLEOTIDE SEQUENCE [LARGE SCALE GENOMIC DNA]</scope>
    <source>
        <strain>cv. Columbia</strain>
    </source>
</reference>
<dbReference type="SMART" id="SM00597">
    <property type="entry name" value="ZnF_TTF"/>
    <property type="match status" value="1"/>
</dbReference>
<sequence>MSNGTIHRFFKRKHESTSQDIPENIPEAIPEDLPSDPGDRKHILDYHPNERDEVRRKYLIKGPYQSRGHDFPKTLSEKKMRRFNPEWFDLYSDYTENKGGSDTFVTKGFDTWKNPQSLREHVGLVNSFHNNALKRADCLMRQGLPFRGHDESVDSANRENFLELVKYTAGQNEAVSKIVLENAPKNNQMACPKIQKDIVHCFAEEIFLIKNKWQWFFCFVDKHGTVKERFIGLIHVKKTFFASLKCAIDSLFAKLGLSIKQLRGQGYDGASNMKGEFNGLRSLILRENSSAYYIHCFAHQLQLVVVAVAKKHFEIGDFFDMISVLINVVGASCKRKDRVRDEFRKKLEERINQGEIKTGKGLNQKLSLQRPGNTRWGTHYTTLLRLVDLFSVIIKVLEWIEDDGTDSTKRRQANGLLKYFNTFDFVFYLQLMLLILGLTNSLSVALQRKDQDILNAMSLVKSTKQQLFKLRDDGWDSFLNEVFSFCKDHDIEFVIMDGEFVDPRKPRKKSNMTNLHHYQVECFNTVLDMQIQEFNDPNTSLFARDFNSASMASFHFGQSLLCVHSSIDVGS</sequence>
<dbReference type="InterPro" id="IPR012337">
    <property type="entry name" value="RNaseH-like_sf"/>
</dbReference>
<dbReference type="PANTHER" id="PTHR11697">
    <property type="entry name" value="GENERAL TRANSCRIPTION FACTOR 2-RELATED ZINC FINGER PROTEIN"/>
    <property type="match status" value="1"/>
</dbReference>
<evidence type="ECO:0000256" key="2">
    <source>
        <dbReference type="SAM" id="Phobius"/>
    </source>
</evidence>
<evidence type="ECO:0000256" key="1">
    <source>
        <dbReference type="SAM" id="MobiDB-lite"/>
    </source>
</evidence>
<dbReference type="EMBL" id="AP001309">
    <property type="protein sequence ID" value="BAB02591.1"/>
    <property type="molecule type" value="Genomic_DNA"/>
</dbReference>
<feature type="domain" description="TTF-type" evidence="3">
    <location>
        <begin position="79"/>
        <end position="151"/>
    </location>
</feature>
<accession>Q9LI98</accession>
<dbReference type="SUPFAM" id="SSF53098">
    <property type="entry name" value="Ribonuclease H-like"/>
    <property type="match status" value="1"/>
</dbReference>
<dbReference type="PANTHER" id="PTHR11697:SF230">
    <property type="entry name" value="ZINC FINGER, MYM DOMAIN CONTAINING 1"/>
    <property type="match status" value="1"/>
</dbReference>
<evidence type="ECO:0000259" key="3">
    <source>
        <dbReference type="SMART" id="SM00597"/>
    </source>
</evidence>
<dbReference type="AlphaFoldDB" id="Q9LI98"/>
<dbReference type="PhylomeDB" id="Q9LI98"/>
<keyword evidence="2" id="KW-0812">Transmembrane</keyword>
<feature type="region of interest" description="Disordered" evidence="1">
    <location>
        <begin position="1"/>
        <end position="40"/>
    </location>
</feature>
<keyword evidence="2" id="KW-1133">Transmembrane helix</keyword>